<evidence type="ECO:0000313" key="3">
    <source>
        <dbReference type="Proteomes" id="UP001151516"/>
    </source>
</evidence>
<gene>
    <name evidence="2" type="ORF">IWW39_003174</name>
</gene>
<dbReference type="Proteomes" id="UP001151516">
    <property type="component" value="Unassembled WGS sequence"/>
</dbReference>
<feature type="compositionally biased region" description="Basic residues" evidence="1">
    <location>
        <begin position="234"/>
        <end position="248"/>
    </location>
</feature>
<dbReference type="OrthoDB" id="5577936at2759"/>
<feature type="region of interest" description="Disordered" evidence="1">
    <location>
        <begin position="119"/>
        <end position="152"/>
    </location>
</feature>
<reference evidence="2" key="1">
    <citation type="submission" date="2022-07" db="EMBL/GenBank/DDBJ databases">
        <title>Phylogenomic reconstructions and comparative analyses of Kickxellomycotina fungi.</title>
        <authorList>
            <person name="Reynolds N.K."/>
            <person name="Stajich J.E."/>
            <person name="Barry K."/>
            <person name="Grigoriev I.V."/>
            <person name="Crous P."/>
            <person name="Smith M.E."/>
        </authorList>
    </citation>
    <scope>NUCLEOTIDE SEQUENCE</scope>
    <source>
        <strain evidence="2">CBS 109367</strain>
    </source>
</reference>
<evidence type="ECO:0000256" key="1">
    <source>
        <dbReference type="SAM" id="MobiDB-lite"/>
    </source>
</evidence>
<keyword evidence="3" id="KW-1185">Reference proteome</keyword>
<sequence length="248" mass="26203">MGAPPVSLVPVLAESLDALESHQRVLIERLKAIHARLLQGDEPEDELVPTLTFYINQAGLVQRKMVLLQARVGDMKRRADRLKAHRAKQDQMVAEWMAQERQRQVPEAQASPALAQVRALGSMSRHDAASLPPSPMPDSSEQGGPQSMPVVRSLPEGLAGEYAEEEPGIAVLELPASVSSALSGQGSSGLGIESLPRSLAPQSAAPAAIAAAAGAGVDSSHASSPDSAMAVTTIKRKGKRRVRVPTIE</sequence>
<dbReference type="AlphaFoldDB" id="A0A9W8GJ18"/>
<evidence type="ECO:0000313" key="2">
    <source>
        <dbReference type="EMBL" id="KAJ2687093.1"/>
    </source>
</evidence>
<protein>
    <submittedName>
        <fullName evidence="2">Uncharacterized protein</fullName>
    </submittedName>
</protein>
<organism evidence="2 3">
    <name type="scientific">Coemansia spiralis</name>
    <dbReference type="NCBI Taxonomy" id="417178"/>
    <lineage>
        <taxon>Eukaryota</taxon>
        <taxon>Fungi</taxon>
        <taxon>Fungi incertae sedis</taxon>
        <taxon>Zoopagomycota</taxon>
        <taxon>Kickxellomycotina</taxon>
        <taxon>Kickxellomycetes</taxon>
        <taxon>Kickxellales</taxon>
        <taxon>Kickxellaceae</taxon>
        <taxon>Coemansia</taxon>
    </lineage>
</organism>
<feature type="region of interest" description="Disordered" evidence="1">
    <location>
        <begin position="180"/>
        <end position="248"/>
    </location>
</feature>
<dbReference type="EMBL" id="JANBTX010000083">
    <property type="protein sequence ID" value="KAJ2687093.1"/>
    <property type="molecule type" value="Genomic_DNA"/>
</dbReference>
<feature type="compositionally biased region" description="Low complexity" evidence="1">
    <location>
        <begin position="180"/>
        <end position="224"/>
    </location>
</feature>
<proteinExistence type="predicted"/>
<name>A0A9W8GJ18_9FUNG</name>
<comment type="caution">
    <text evidence="2">The sequence shown here is derived from an EMBL/GenBank/DDBJ whole genome shotgun (WGS) entry which is preliminary data.</text>
</comment>
<accession>A0A9W8GJ18</accession>